<gene>
    <name evidence="2" type="ORF">Tco_1055297</name>
</gene>
<feature type="region of interest" description="Disordered" evidence="1">
    <location>
        <begin position="1"/>
        <end position="60"/>
    </location>
</feature>
<protein>
    <submittedName>
        <fullName evidence="2">Uncharacterized protein</fullName>
    </submittedName>
</protein>
<feature type="compositionally biased region" description="Basic and acidic residues" evidence="1">
    <location>
        <begin position="31"/>
        <end position="57"/>
    </location>
</feature>
<comment type="caution">
    <text evidence="2">The sequence shown here is derived from an EMBL/GenBank/DDBJ whole genome shotgun (WGS) entry which is preliminary data.</text>
</comment>
<evidence type="ECO:0000256" key="1">
    <source>
        <dbReference type="SAM" id="MobiDB-lite"/>
    </source>
</evidence>
<name>A0ABQ5H0N8_9ASTR</name>
<reference evidence="2" key="2">
    <citation type="submission" date="2022-01" db="EMBL/GenBank/DDBJ databases">
        <authorList>
            <person name="Yamashiro T."/>
            <person name="Shiraishi A."/>
            <person name="Satake H."/>
            <person name="Nakayama K."/>
        </authorList>
    </citation>
    <scope>NUCLEOTIDE SEQUENCE</scope>
</reference>
<evidence type="ECO:0000313" key="3">
    <source>
        <dbReference type="Proteomes" id="UP001151760"/>
    </source>
</evidence>
<dbReference type="Proteomes" id="UP001151760">
    <property type="component" value="Unassembled WGS sequence"/>
</dbReference>
<organism evidence="2 3">
    <name type="scientific">Tanacetum coccineum</name>
    <dbReference type="NCBI Taxonomy" id="301880"/>
    <lineage>
        <taxon>Eukaryota</taxon>
        <taxon>Viridiplantae</taxon>
        <taxon>Streptophyta</taxon>
        <taxon>Embryophyta</taxon>
        <taxon>Tracheophyta</taxon>
        <taxon>Spermatophyta</taxon>
        <taxon>Magnoliopsida</taxon>
        <taxon>eudicotyledons</taxon>
        <taxon>Gunneridae</taxon>
        <taxon>Pentapetalae</taxon>
        <taxon>asterids</taxon>
        <taxon>campanulids</taxon>
        <taxon>Asterales</taxon>
        <taxon>Asteraceae</taxon>
        <taxon>Asteroideae</taxon>
        <taxon>Anthemideae</taxon>
        <taxon>Anthemidinae</taxon>
        <taxon>Tanacetum</taxon>
    </lineage>
</organism>
<accession>A0ABQ5H0N8</accession>
<feature type="compositionally biased region" description="Polar residues" evidence="1">
    <location>
        <begin position="75"/>
        <end position="87"/>
    </location>
</feature>
<sequence>MHNNIMAAGSKDRPPMLGPGRYSQKCLPAVPEHDEVDSTKLAEENKLDPEPSSEERKCKRIGTPWQSILKKLYQPTQQQLRTSSTPGTDEDTTPGHRNNSRQSRVVQLNWDTVHLTASVGAYAKECRKPKGFKDYARMIGYEDTDDEIGIEQEWKNIFSYMTIFWMVSLKESNLCRMDDSNVTPDSSNICNNDNQVDQNAAECVDERAALANLIANLTLDTEENKTILKQLKKANASLLRTEGVTEITLMRLG</sequence>
<evidence type="ECO:0000313" key="2">
    <source>
        <dbReference type="EMBL" id="GJT80955.1"/>
    </source>
</evidence>
<reference evidence="2" key="1">
    <citation type="journal article" date="2022" name="Int. J. Mol. Sci.">
        <title>Draft Genome of Tanacetum Coccineum: Genomic Comparison of Closely Related Tanacetum-Family Plants.</title>
        <authorList>
            <person name="Yamashiro T."/>
            <person name="Shiraishi A."/>
            <person name="Nakayama K."/>
            <person name="Satake H."/>
        </authorList>
    </citation>
    <scope>NUCLEOTIDE SEQUENCE</scope>
</reference>
<proteinExistence type="predicted"/>
<feature type="region of interest" description="Disordered" evidence="1">
    <location>
        <begin position="75"/>
        <end position="104"/>
    </location>
</feature>
<feature type="compositionally biased region" description="Polar residues" evidence="1">
    <location>
        <begin position="95"/>
        <end position="104"/>
    </location>
</feature>
<dbReference type="EMBL" id="BQNB010019038">
    <property type="protein sequence ID" value="GJT80955.1"/>
    <property type="molecule type" value="Genomic_DNA"/>
</dbReference>
<keyword evidence="3" id="KW-1185">Reference proteome</keyword>